<gene>
    <name evidence="4" type="ORF">KSF_021850</name>
</gene>
<evidence type="ECO:0008006" key="6">
    <source>
        <dbReference type="Google" id="ProtNLM"/>
    </source>
</evidence>
<evidence type="ECO:0000256" key="1">
    <source>
        <dbReference type="SAM" id="MobiDB-lite"/>
    </source>
</evidence>
<name>A0A8J3MZQ0_9CHLR</name>
<dbReference type="RefSeq" id="WP_220202992.1">
    <property type="nucleotide sequence ID" value="NZ_BNJK01000001.1"/>
</dbReference>
<feature type="compositionally biased region" description="Low complexity" evidence="1">
    <location>
        <begin position="252"/>
        <end position="264"/>
    </location>
</feature>
<feature type="transmembrane region" description="Helical" evidence="2">
    <location>
        <begin position="287"/>
        <end position="310"/>
    </location>
</feature>
<organism evidence="4 5">
    <name type="scientific">Reticulibacter mediterranei</name>
    <dbReference type="NCBI Taxonomy" id="2778369"/>
    <lineage>
        <taxon>Bacteria</taxon>
        <taxon>Bacillati</taxon>
        <taxon>Chloroflexota</taxon>
        <taxon>Ktedonobacteria</taxon>
        <taxon>Ktedonobacterales</taxon>
        <taxon>Reticulibacteraceae</taxon>
        <taxon>Reticulibacter</taxon>
    </lineage>
</organism>
<keyword evidence="2" id="KW-1133">Transmembrane helix</keyword>
<evidence type="ECO:0000313" key="4">
    <source>
        <dbReference type="EMBL" id="GHO92137.1"/>
    </source>
</evidence>
<proteinExistence type="predicted"/>
<keyword evidence="2" id="KW-0812">Transmembrane</keyword>
<feature type="region of interest" description="Disordered" evidence="1">
    <location>
        <begin position="252"/>
        <end position="279"/>
    </location>
</feature>
<feature type="chain" id="PRO_5035200151" description="IPT/TIG domain-containing protein" evidence="3">
    <location>
        <begin position="37"/>
        <end position="313"/>
    </location>
</feature>
<dbReference type="EMBL" id="BNJK01000001">
    <property type="protein sequence ID" value="GHO92137.1"/>
    <property type="molecule type" value="Genomic_DNA"/>
</dbReference>
<evidence type="ECO:0000256" key="2">
    <source>
        <dbReference type="SAM" id="Phobius"/>
    </source>
</evidence>
<feature type="signal peptide" evidence="3">
    <location>
        <begin position="1"/>
        <end position="36"/>
    </location>
</feature>
<evidence type="ECO:0000313" key="5">
    <source>
        <dbReference type="Proteomes" id="UP000597444"/>
    </source>
</evidence>
<evidence type="ECO:0000256" key="3">
    <source>
        <dbReference type="SAM" id="SignalP"/>
    </source>
</evidence>
<dbReference type="Proteomes" id="UP000597444">
    <property type="component" value="Unassembled WGS sequence"/>
</dbReference>
<comment type="caution">
    <text evidence="4">The sequence shown here is derived from an EMBL/GenBank/DDBJ whole genome shotgun (WGS) entry which is preliminary data.</text>
</comment>
<keyword evidence="5" id="KW-1185">Reference proteome</keyword>
<sequence length="313" mass="32805">MQIRDKRYRRLIPLLWCLGVGALLLTFSISSPTAQAQALRKGHLEITNPLVNGNAQGRTGTTITLKGNNFDSNDTIHLYYTTNGDSGQCTNNGNPGDHGLQPFTTNTTINAQDDGTFTQDVTWPDAANTPNTQYYVCALSDNVHALTTNSFTIMQSDATFVFSPNTLAPGGQVTVTGTKWLPPQTLTVSIGTDNNTTPIVSQTVTPGADGNFSTQLTIPDTAQPGTYNIFVIATGDATLKATKANALTITQATPTPQSTTAPTPTVGPTPTPTATTGNTGGGNALTMLIYALGGIGVMLVIVGVVMFAAYSRS</sequence>
<accession>A0A8J3MZQ0</accession>
<keyword evidence="2" id="KW-0472">Membrane</keyword>
<keyword evidence="3" id="KW-0732">Signal</keyword>
<reference evidence="4" key="1">
    <citation type="submission" date="2020-10" db="EMBL/GenBank/DDBJ databases">
        <title>Taxonomic study of unclassified bacteria belonging to the class Ktedonobacteria.</title>
        <authorList>
            <person name="Yabe S."/>
            <person name="Wang C.M."/>
            <person name="Zheng Y."/>
            <person name="Sakai Y."/>
            <person name="Cavaletti L."/>
            <person name="Monciardini P."/>
            <person name="Donadio S."/>
        </authorList>
    </citation>
    <scope>NUCLEOTIDE SEQUENCE</scope>
    <source>
        <strain evidence="4">ID150040</strain>
    </source>
</reference>
<dbReference type="AlphaFoldDB" id="A0A8J3MZQ0"/>
<protein>
    <recommendedName>
        <fullName evidence="6">IPT/TIG domain-containing protein</fullName>
    </recommendedName>
</protein>